<evidence type="ECO:0000256" key="1">
    <source>
        <dbReference type="SAM" id="SignalP"/>
    </source>
</evidence>
<accession>A0A850R0J2</accession>
<sequence>MNIKFCLLSTLLIVPITANSFCFNEVGRKYNINPKLLAAICYTESRFKPNAINDKNYNGSVDYGLCQINSFWLPHLKKFNITKDDLINNPCINVEVSGWILAQKLKQNGDNWTTIGAYNAGFSNSPKKVKAREIYISLVKQNLAYLNSLSN</sequence>
<dbReference type="AlphaFoldDB" id="A0A850R0J2"/>
<protein>
    <submittedName>
        <fullName evidence="3">Lytic transglycosylase domain-containing protein</fullName>
    </submittedName>
</protein>
<dbReference type="InterPro" id="IPR008258">
    <property type="entry name" value="Transglycosylase_SLT_dom_1"/>
</dbReference>
<feature type="domain" description="FBA" evidence="2">
    <location>
        <begin position="73"/>
        <end position="151"/>
    </location>
</feature>
<proteinExistence type="predicted"/>
<dbReference type="EMBL" id="JABXOR010001070">
    <property type="protein sequence ID" value="NVP01925.1"/>
    <property type="molecule type" value="Genomic_DNA"/>
</dbReference>
<feature type="chain" id="PRO_5032312477" evidence="1">
    <location>
        <begin position="21"/>
        <end position="151"/>
    </location>
</feature>
<name>A0A850R0J2_PHODD</name>
<dbReference type="Gene3D" id="1.10.530.10">
    <property type="match status" value="1"/>
</dbReference>
<reference evidence="3 4" key="1">
    <citation type="submission" date="2020-06" db="EMBL/GenBank/DDBJ databases">
        <title>Photobacterium damselae subsp. damselae comparative genomics.</title>
        <authorList>
            <person name="Osorio C.R."/>
        </authorList>
    </citation>
    <scope>NUCLEOTIDE SEQUENCE [LARGE SCALE GENOMIC DNA]</scope>
    <source>
        <strain evidence="3 4">TW250/03</strain>
    </source>
</reference>
<dbReference type="InterPro" id="IPR023346">
    <property type="entry name" value="Lysozyme-like_dom_sf"/>
</dbReference>
<dbReference type="Proteomes" id="UP000533429">
    <property type="component" value="Unassembled WGS sequence"/>
</dbReference>
<dbReference type="PROSITE" id="PS51114">
    <property type="entry name" value="FBA"/>
    <property type="match status" value="1"/>
</dbReference>
<dbReference type="Pfam" id="PF01464">
    <property type="entry name" value="SLT"/>
    <property type="match status" value="1"/>
</dbReference>
<organism evidence="3 4">
    <name type="scientific">Photobacterium damselae subsp. damselae</name>
    <name type="common">Listonella damsela</name>
    <dbReference type="NCBI Taxonomy" id="85581"/>
    <lineage>
        <taxon>Bacteria</taxon>
        <taxon>Pseudomonadati</taxon>
        <taxon>Pseudomonadota</taxon>
        <taxon>Gammaproteobacteria</taxon>
        <taxon>Vibrionales</taxon>
        <taxon>Vibrionaceae</taxon>
        <taxon>Photobacterium</taxon>
    </lineage>
</organism>
<comment type="caution">
    <text evidence="3">The sequence shown here is derived from an EMBL/GenBank/DDBJ whole genome shotgun (WGS) entry which is preliminary data.</text>
</comment>
<gene>
    <name evidence="3" type="ORF">HWA77_17050</name>
</gene>
<dbReference type="InterPro" id="IPR007397">
    <property type="entry name" value="F-box-assoc_dom"/>
</dbReference>
<evidence type="ECO:0000313" key="3">
    <source>
        <dbReference type="EMBL" id="NVP01925.1"/>
    </source>
</evidence>
<dbReference type="CDD" id="cd13400">
    <property type="entry name" value="LT_IagB-like"/>
    <property type="match status" value="1"/>
</dbReference>
<evidence type="ECO:0000313" key="4">
    <source>
        <dbReference type="Proteomes" id="UP000533429"/>
    </source>
</evidence>
<dbReference type="SUPFAM" id="SSF53955">
    <property type="entry name" value="Lysozyme-like"/>
    <property type="match status" value="1"/>
</dbReference>
<evidence type="ECO:0000259" key="2">
    <source>
        <dbReference type="PROSITE" id="PS51114"/>
    </source>
</evidence>
<keyword evidence="1" id="KW-0732">Signal</keyword>
<feature type="signal peptide" evidence="1">
    <location>
        <begin position="1"/>
        <end position="20"/>
    </location>
</feature>